<dbReference type="KEGG" id="pbor:BSF38_04184"/>
<dbReference type="InterPro" id="IPR027558">
    <property type="entry name" value="Pre_pil_HX9DG_C"/>
</dbReference>
<organism evidence="2 3">
    <name type="scientific">Paludisphaera borealis</name>
    <dbReference type="NCBI Taxonomy" id="1387353"/>
    <lineage>
        <taxon>Bacteria</taxon>
        <taxon>Pseudomonadati</taxon>
        <taxon>Planctomycetota</taxon>
        <taxon>Planctomycetia</taxon>
        <taxon>Isosphaerales</taxon>
        <taxon>Isosphaeraceae</taxon>
        <taxon>Paludisphaera</taxon>
    </lineage>
</organism>
<proteinExistence type="predicted"/>
<dbReference type="NCBIfam" id="TIGR04294">
    <property type="entry name" value="pre_pil_HX9DG"/>
    <property type="match status" value="1"/>
</dbReference>
<dbReference type="SUPFAM" id="SSF54523">
    <property type="entry name" value="Pili subunits"/>
    <property type="match status" value="1"/>
</dbReference>
<feature type="domain" description="DUF1559" evidence="1">
    <location>
        <begin position="33"/>
        <end position="324"/>
    </location>
</feature>
<dbReference type="EMBL" id="CP019082">
    <property type="protein sequence ID" value="APW62634.1"/>
    <property type="molecule type" value="Genomic_DNA"/>
</dbReference>
<dbReference type="Gene3D" id="3.30.700.10">
    <property type="entry name" value="Glycoprotein, Type 4 Pilin"/>
    <property type="match status" value="1"/>
</dbReference>
<accession>A0A1U7CUK9</accession>
<dbReference type="InterPro" id="IPR012902">
    <property type="entry name" value="N_methyl_site"/>
</dbReference>
<evidence type="ECO:0000259" key="1">
    <source>
        <dbReference type="Pfam" id="PF07596"/>
    </source>
</evidence>
<dbReference type="Pfam" id="PF07963">
    <property type="entry name" value="N_methyl"/>
    <property type="match status" value="1"/>
</dbReference>
<dbReference type="Pfam" id="PF07596">
    <property type="entry name" value="SBP_bac_10"/>
    <property type="match status" value="1"/>
</dbReference>
<dbReference type="InterPro" id="IPR011453">
    <property type="entry name" value="DUF1559"/>
</dbReference>
<dbReference type="InterPro" id="IPR045584">
    <property type="entry name" value="Pilin-like"/>
</dbReference>
<dbReference type="PROSITE" id="PS00409">
    <property type="entry name" value="PROKAR_NTER_METHYL"/>
    <property type="match status" value="1"/>
</dbReference>
<dbReference type="RefSeq" id="WP_076348878.1">
    <property type="nucleotide sequence ID" value="NZ_CP019082.1"/>
</dbReference>
<evidence type="ECO:0000313" key="3">
    <source>
        <dbReference type="Proteomes" id="UP000186309"/>
    </source>
</evidence>
<protein>
    <recommendedName>
        <fullName evidence="1">DUF1559 domain-containing protein</fullName>
    </recommendedName>
</protein>
<name>A0A1U7CUK9_9BACT</name>
<gene>
    <name evidence="2" type="ORF">BSF38_04184</name>
</gene>
<sequence length="344" mass="36415">MSQKNSRGFTLIELLVVIAIIAVLIALLLPAVQSAREAARRAQCINNLKQIGLGLHNYHQGVGSFPMGNAIAYSDPGVQTTWGTFSALAMMLPYVEQTPVYNSCNFAWTVWYGTGAALNSTVWNVKVNGFLCPSDGNAGRDHLNSYHGSFGTGTLPWNANTNGIFAPENTAYGVADIPDGTSNTIAYVEALTGDFNKLSARHRGVISGTGMSSDATTNIYDARTNLVGVMKNAQGCQQAFVAAPGGGSNRGQRWQTGSPGLSLTNIILTPNSNLVTYSACRWDCSNTCGSDFGHLFLPSSAHPGGVNVLLADGSVRFVKDSVAQQTWMALGSRDGGEVLSSDSY</sequence>
<dbReference type="OrthoDB" id="236724at2"/>
<dbReference type="Proteomes" id="UP000186309">
    <property type="component" value="Chromosome"/>
</dbReference>
<dbReference type="PANTHER" id="PTHR30093">
    <property type="entry name" value="GENERAL SECRETION PATHWAY PROTEIN G"/>
    <property type="match status" value="1"/>
</dbReference>
<dbReference type="STRING" id="1387353.BSF38_04184"/>
<dbReference type="PANTHER" id="PTHR30093:SF2">
    <property type="entry name" value="TYPE II SECRETION SYSTEM PROTEIN H"/>
    <property type="match status" value="1"/>
</dbReference>
<dbReference type="AlphaFoldDB" id="A0A1U7CUK9"/>
<keyword evidence="3" id="KW-1185">Reference proteome</keyword>
<dbReference type="NCBIfam" id="TIGR02532">
    <property type="entry name" value="IV_pilin_GFxxxE"/>
    <property type="match status" value="1"/>
</dbReference>
<evidence type="ECO:0000313" key="2">
    <source>
        <dbReference type="EMBL" id="APW62634.1"/>
    </source>
</evidence>
<reference evidence="3" key="1">
    <citation type="submission" date="2016-12" db="EMBL/GenBank/DDBJ databases">
        <title>Comparative genomics of four Isosphaeraceae planctomycetes: a common pool of plasmids and glycoside hydrolase genes.</title>
        <authorList>
            <person name="Ivanova A."/>
        </authorList>
    </citation>
    <scope>NUCLEOTIDE SEQUENCE [LARGE SCALE GENOMIC DNA]</scope>
    <source>
        <strain evidence="3">PX4</strain>
    </source>
</reference>